<gene>
    <name evidence="1" type="ORF">AH68_05185</name>
</gene>
<organism evidence="1 2">
    <name type="scientific">Bifidobacterium catenulatum PV20-2</name>
    <dbReference type="NCBI Taxonomy" id="1447716"/>
    <lineage>
        <taxon>Bacteria</taxon>
        <taxon>Bacillati</taxon>
        <taxon>Actinomycetota</taxon>
        <taxon>Actinomycetes</taxon>
        <taxon>Bifidobacteriales</taxon>
        <taxon>Bifidobacteriaceae</taxon>
        <taxon>Bifidobacterium</taxon>
    </lineage>
</organism>
<protein>
    <recommendedName>
        <fullName evidence="3">Phage tail protein</fullName>
    </recommendedName>
</protein>
<dbReference type="OrthoDB" id="3194616at2"/>
<dbReference type="Proteomes" id="UP000030625">
    <property type="component" value="Chromosome"/>
</dbReference>
<evidence type="ECO:0000313" key="2">
    <source>
        <dbReference type="Proteomes" id="UP000030625"/>
    </source>
</evidence>
<sequence>MSFDLPELVELSNGSETLTFDGGSGVSPDDDVLLIGEDGVEGWFESPDDKTVMSERGQGDGAHDVWASDILYSARVLTLHFIVSAHDRQGVVRLLNKVRRVCAHSRVRFRLRDAGYDCYATGRATVKASAKYAQDGWLEDCTLTVTCERPEILSMDEYTCQLSAMHVSGGAVGLRYGPGYWTEWEGARNASPSLMHTESNIGLRGLAYPLNYGLKLDGVGSNVGLLYNRGTSRAYPTFIVHGPMDGVRLDFPGTQQSIVCDQTVRDVPLVLDCRSRTAQLGGQDASRQLSRRGFPTIPAGGSLRVVLSNLGNGFVDCSVRDTYM</sequence>
<dbReference type="EMBL" id="CP007456">
    <property type="protein sequence ID" value="AIZ14533.1"/>
    <property type="molecule type" value="Genomic_DNA"/>
</dbReference>
<dbReference type="RefSeq" id="WP_039198202.1">
    <property type="nucleotide sequence ID" value="NZ_CP007456.1"/>
</dbReference>
<dbReference type="KEGG" id="bka:AH68_05185"/>
<name>A0A0A7I2P2_9BIFI</name>
<evidence type="ECO:0000313" key="1">
    <source>
        <dbReference type="EMBL" id="AIZ14533.1"/>
    </source>
</evidence>
<evidence type="ECO:0008006" key="3">
    <source>
        <dbReference type="Google" id="ProtNLM"/>
    </source>
</evidence>
<dbReference type="STRING" id="1447716.AH68_05185"/>
<reference evidence="1 2" key="1">
    <citation type="journal article" date="2015" name="Genome Announc.">
        <title>Complete and Assembled Genome Sequence of Bifidobacterium kashiwanohense PV20-2, Isolated from the Feces of an Anemic Kenyan Infant.</title>
        <authorList>
            <person name="Vazquez-Gutierrez P."/>
            <person name="Lacroix C."/>
            <person name="Chassard C."/>
            <person name="Klumpp J."/>
            <person name="Jans C."/>
            <person name="Stevens M.J."/>
        </authorList>
    </citation>
    <scope>NUCLEOTIDE SEQUENCE [LARGE SCALE GENOMIC DNA]</scope>
    <source>
        <strain evidence="1 2">PV20-2</strain>
    </source>
</reference>
<accession>A0A0A7I2P2</accession>
<dbReference type="AlphaFoldDB" id="A0A0A7I2P2"/>
<dbReference type="HOGENOM" id="CLU_932743_0_0_11"/>
<proteinExistence type="predicted"/>